<dbReference type="Pfam" id="PF07885">
    <property type="entry name" value="Ion_trans_2"/>
    <property type="match status" value="1"/>
</dbReference>
<dbReference type="SUPFAM" id="SSF81324">
    <property type="entry name" value="Voltage-gated potassium channels"/>
    <property type="match status" value="1"/>
</dbReference>
<keyword evidence="4" id="KW-1185">Reference proteome</keyword>
<gene>
    <name evidence="3" type="ORF">JOC73_002881</name>
</gene>
<keyword evidence="1" id="KW-1133">Transmembrane helix</keyword>
<feature type="domain" description="Potassium channel" evidence="2">
    <location>
        <begin position="18"/>
        <end position="105"/>
    </location>
</feature>
<feature type="transmembrane region" description="Helical" evidence="1">
    <location>
        <begin position="7"/>
        <end position="29"/>
    </location>
</feature>
<dbReference type="EMBL" id="JAFBEE010000030">
    <property type="protein sequence ID" value="MBM7616299.1"/>
    <property type="molecule type" value="Genomic_DNA"/>
</dbReference>
<evidence type="ECO:0000259" key="2">
    <source>
        <dbReference type="Pfam" id="PF07885"/>
    </source>
</evidence>
<keyword evidence="1" id="KW-0472">Membrane</keyword>
<protein>
    <recommendedName>
        <fullName evidence="2">Potassium channel domain-containing protein</fullName>
    </recommendedName>
</protein>
<dbReference type="Proteomes" id="UP001314796">
    <property type="component" value="Unassembled WGS sequence"/>
</dbReference>
<organism evidence="3 4">
    <name type="scientific">Alkaliphilus hydrothermalis</name>
    <dbReference type="NCBI Taxonomy" id="1482730"/>
    <lineage>
        <taxon>Bacteria</taxon>
        <taxon>Bacillati</taxon>
        <taxon>Bacillota</taxon>
        <taxon>Clostridia</taxon>
        <taxon>Peptostreptococcales</taxon>
        <taxon>Natronincolaceae</taxon>
        <taxon>Alkaliphilus</taxon>
    </lineage>
</organism>
<dbReference type="InterPro" id="IPR013099">
    <property type="entry name" value="K_chnl_dom"/>
</dbReference>
<proteinExistence type="predicted"/>
<keyword evidence="1" id="KW-0812">Transmembrane</keyword>
<dbReference type="Gene3D" id="1.10.287.70">
    <property type="match status" value="1"/>
</dbReference>
<dbReference type="RefSeq" id="WP_204404376.1">
    <property type="nucleotide sequence ID" value="NZ_JAFBEE010000030.1"/>
</dbReference>
<dbReference type="InterPro" id="IPR013518">
    <property type="entry name" value="K_chnl_inward-rec_Kir_cyto"/>
</dbReference>
<evidence type="ECO:0000313" key="4">
    <source>
        <dbReference type="Proteomes" id="UP001314796"/>
    </source>
</evidence>
<sequence length="274" mass="32450">MDKFKRILPLMVIYIFIVCVNIVFFAYLYDFNHSIVDPNSLNKDVNGYQRVSTRDVLYFSGITYLTIGYGDFKTVNGIGQFLAVLQGFSGVLINSVFTGLFLYYLVKRPKNILLSNNLYIRYKEEQHKFCLSIRIGNKGRPLVNVNRILELFIYNDEVRTRELQLSQEYHYLENYIYWEIDLHKEENQNLLKYLKSAVRNERSILIRISTLGTDADAGELVFTSSNYHNNEIVFIKAYHDLFKWRKQRKSLINWRNFDLVEALDKDKIEVFLNL</sequence>
<evidence type="ECO:0000256" key="1">
    <source>
        <dbReference type="SAM" id="Phobius"/>
    </source>
</evidence>
<name>A0ABS2NUP0_9FIRM</name>
<feature type="transmembrane region" description="Helical" evidence="1">
    <location>
        <begin position="81"/>
        <end position="106"/>
    </location>
</feature>
<reference evidence="3 4" key="1">
    <citation type="submission" date="2021-01" db="EMBL/GenBank/DDBJ databases">
        <title>Genomic Encyclopedia of Type Strains, Phase IV (KMG-IV): sequencing the most valuable type-strain genomes for metagenomic binning, comparative biology and taxonomic classification.</title>
        <authorList>
            <person name="Goeker M."/>
        </authorList>
    </citation>
    <scope>NUCLEOTIDE SEQUENCE [LARGE SCALE GENOMIC DNA]</scope>
    <source>
        <strain evidence="3 4">DSM 25890</strain>
    </source>
</reference>
<accession>A0ABS2NUP0</accession>
<comment type="caution">
    <text evidence="3">The sequence shown here is derived from an EMBL/GenBank/DDBJ whole genome shotgun (WGS) entry which is preliminary data.</text>
</comment>
<evidence type="ECO:0000313" key="3">
    <source>
        <dbReference type="EMBL" id="MBM7616299.1"/>
    </source>
</evidence>
<dbReference type="Gene3D" id="2.60.40.1400">
    <property type="entry name" value="G protein-activated inward rectifier potassium channel 1"/>
    <property type="match status" value="1"/>
</dbReference>